<comment type="caution">
    <text evidence="1">The sequence shown here is derived from an EMBL/GenBank/DDBJ whole genome shotgun (WGS) entry which is preliminary data.</text>
</comment>
<protein>
    <submittedName>
        <fullName evidence="1">Uncharacterized protein</fullName>
    </submittedName>
</protein>
<gene>
    <name evidence="1" type="ORF">NE237_027866</name>
</gene>
<reference evidence="1" key="1">
    <citation type="journal article" date="2023" name="Plant J.">
        <title>The genome of the king protea, Protea cynaroides.</title>
        <authorList>
            <person name="Chang J."/>
            <person name="Duong T.A."/>
            <person name="Schoeman C."/>
            <person name="Ma X."/>
            <person name="Roodt D."/>
            <person name="Barker N."/>
            <person name="Li Z."/>
            <person name="Van de Peer Y."/>
            <person name="Mizrachi E."/>
        </authorList>
    </citation>
    <scope>NUCLEOTIDE SEQUENCE</scope>
    <source>
        <tissue evidence="1">Young leaves</tissue>
    </source>
</reference>
<evidence type="ECO:0000313" key="2">
    <source>
        <dbReference type="Proteomes" id="UP001141806"/>
    </source>
</evidence>
<sequence>MWLKSSLAGNVLAELFLINPHAWKSQMRDLLDRAVELIRLRCLLLREIILDGNGLRIPDWIVLVSGAFPSNRTHKLSNILRLSSMCPQQHCCRFIHSREAFNWFSSQHIFCSLQHHWMSLTRKLMHKITLDGGVRKELQRAQLRFQRPKCYQL</sequence>
<name>A0A9Q0JSC1_9MAGN</name>
<proteinExistence type="predicted"/>
<accession>A0A9Q0JSC1</accession>
<dbReference type="Proteomes" id="UP001141806">
    <property type="component" value="Unassembled WGS sequence"/>
</dbReference>
<evidence type="ECO:0000313" key="1">
    <source>
        <dbReference type="EMBL" id="KAJ4951034.1"/>
    </source>
</evidence>
<dbReference type="EMBL" id="JAMYWD010000012">
    <property type="protein sequence ID" value="KAJ4951034.1"/>
    <property type="molecule type" value="Genomic_DNA"/>
</dbReference>
<organism evidence="1 2">
    <name type="scientific">Protea cynaroides</name>
    <dbReference type="NCBI Taxonomy" id="273540"/>
    <lineage>
        <taxon>Eukaryota</taxon>
        <taxon>Viridiplantae</taxon>
        <taxon>Streptophyta</taxon>
        <taxon>Embryophyta</taxon>
        <taxon>Tracheophyta</taxon>
        <taxon>Spermatophyta</taxon>
        <taxon>Magnoliopsida</taxon>
        <taxon>Proteales</taxon>
        <taxon>Proteaceae</taxon>
        <taxon>Protea</taxon>
    </lineage>
</organism>
<keyword evidence="2" id="KW-1185">Reference proteome</keyword>
<dbReference type="AlphaFoldDB" id="A0A9Q0JSC1"/>